<gene>
    <name evidence="1" type="ORF">TELCIR_14705</name>
</gene>
<dbReference type="EMBL" id="KZ350625">
    <property type="protein sequence ID" value="PIO63688.1"/>
    <property type="molecule type" value="Genomic_DNA"/>
</dbReference>
<dbReference type="OrthoDB" id="5868253at2759"/>
<organism evidence="1 2">
    <name type="scientific">Teladorsagia circumcincta</name>
    <name type="common">Brown stomach worm</name>
    <name type="synonym">Ostertagia circumcincta</name>
    <dbReference type="NCBI Taxonomy" id="45464"/>
    <lineage>
        <taxon>Eukaryota</taxon>
        <taxon>Metazoa</taxon>
        <taxon>Ecdysozoa</taxon>
        <taxon>Nematoda</taxon>
        <taxon>Chromadorea</taxon>
        <taxon>Rhabditida</taxon>
        <taxon>Rhabditina</taxon>
        <taxon>Rhabditomorpha</taxon>
        <taxon>Strongyloidea</taxon>
        <taxon>Trichostrongylidae</taxon>
        <taxon>Teladorsagia</taxon>
    </lineage>
</organism>
<dbReference type="InterPro" id="IPR019426">
    <property type="entry name" value="7TM_GPCR_serpentine_rcpt_Srv"/>
</dbReference>
<evidence type="ECO:0000313" key="2">
    <source>
        <dbReference type="Proteomes" id="UP000230423"/>
    </source>
</evidence>
<keyword evidence="2" id="KW-1185">Reference proteome</keyword>
<protein>
    <submittedName>
        <fullName evidence="1">Uncharacterized protein</fullName>
    </submittedName>
</protein>
<dbReference type="Proteomes" id="UP000230423">
    <property type="component" value="Unassembled WGS sequence"/>
</dbReference>
<sequence>YKLKKGSSYRPENAHAGLPALRGSAIFALSKESTVSSVRGIADLVLNLNFIVFVILRSIPMTRQIFWDTQQYYVGTWCINQYYVSSIMRTLGILLITLQRYLTMCCQGSAAEQWTDSGNNRWILVITHWTLPFVYVLPVIGRDKILFNSPLTMDVVTPPGLITINSFVISQQEYIHCPYTSLRMKPIRKWQ</sequence>
<proteinExistence type="predicted"/>
<reference evidence="1 2" key="1">
    <citation type="submission" date="2015-09" db="EMBL/GenBank/DDBJ databases">
        <title>Draft genome of the parasitic nematode Teladorsagia circumcincta isolate WARC Sus (inbred).</title>
        <authorList>
            <person name="Mitreva M."/>
        </authorList>
    </citation>
    <scope>NUCLEOTIDE SEQUENCE [LARGE SCALE GENOMIC DNA]</scope>
    <source>
        <strain evidence="1 2">S</strain>
    </source>
</reference>
<name>A0A2G9U0K0_TELCI</name>
<accession>A0A2G9U0K0</accession>
<feature type="non-terminal residue" evidence="1">
    <location>
        <position position="1"/>
    </location>
</feature>
<dbReference type="Pfam" id="PF10323">
    <property type="entry name" value="7TM_GPCR_Srv"/>
    <property type="match status" value="1"/>
</dbReference>
<evidence type="ECO:0000313" key="1">
    <source>
        <dbReference type="EMBL" id="PIO63688.1"/>
    </source>
</evidence>
<dbReference type="AlphaFoldDB" id="A0A2G9U0K0"/>